<proteinExistence type="predicted"/>
<organism evidence="3 4">
    <name type="scientific">Humisphaera borealis</name>
    <dbReference type="NCBI Taxonomy" id="2807512"/>
    <lineage>
        <taxon>Bacteria</taxon>
        <taxon>Pseudomonadati</taxon>
        <taxon>Planctomycetota</taxon>
        <taxon>Phycisphaerae</taxon>
        <taxon>Tepidisphaerales</taxon>
        <taxon>Tepidisphaeraceae</taxon>
        <taxon>Humisphaera</taxon>
    </lineage>
</organism>
<name>A0A7M2X277_9BACT</name>
<feature type="signal peptide" evidence="2">
    <location>
        <begin position="1"/>
        <end position="33"/>
    </location>
</feature>
<keyword evidence="4" id="KW-1185">Reference proteome</keyword>
<gene>
    <name evidence="3" type="ORF">IPV69_10905</name>
</gene>
<dbReference type="KEGG" id="hbs:IPV69_10905"/>
<feature type="region of interest" description="Disordered" evidence="1">
    <location>
        <begin position="380"/>
        <end position="403"/>
    </location>
</feature>
<dbReference type="EMBL" id="CP063458">
    <property type="protein sequence ID" value="QOV91823.1"/>
    <property type="molecule type" value="Genomic_DNA"/>
</dbReference>
<evidence type="ECO:0000313" key="3">
    <source>
        <dbReference type="EMBL" id="QOV91823.1"/>
    </source>
</evidence>
<evidence type="ECO:0000256" key="2">
    <source>
        <dbReference type="SAM" id="SignalP"/>
    </source>
</evidence>
<keyword evidence="2" id="KW-0732">Signal</keyword>
<accession>A0A7M2X277</accession>
<sequence length="403" mass="43048">MAFGLQRMNWTRLVAVACVAGSLVAGLVHHADAAPKPGLVKAKGGYVFQGQVDEEAIPGKVVITQANGQKVELFKQAVDSIAYFNSPKEEFEARLANLGRQDVPGRIALARWALSKNEPLLAAEAVKAGRAIDANNAELIALEKQVGALMPKVEVKPEVVPATKPATKPVEAVAGPAIRTLTADEVQSVRLREIKQGEKLRVQISPALRKQVIDAGLVPANQISKVQPPELASLILSQGTPAMISELKLLADPVALNEYKMKVNKIIVSGCAASSCHGAADSKTLRLFTTNEEEAVLSNFVILQRTDRTIDGVRRLMIDRANPANSALLGFMLPASISRVPHPEVPGFKPAVKTANDAGFVATRDWLTNGLNVIAPSYEDINLSQPPPAKPEVKPEVKPAPGK</sequence>
<dbReference type="RefSeq" id="WP_206295141.1">
    <property type="nucleotide sequence ID" value="NZ_CP063458.1"/>
</dbReference>
<feature type="chain" id="PRO_5034827725" evidence="2">
    <location>
        <begin position="34"/>
        <end position="403"/>
    </location>
</feature>
<protein>
    <submittedName>
        <fullName evidence="3">Uncharacterized protein</fullName>
    </submittedName>
</protein>
<reference evidence="3 4" key="1">
    <citation type="submission" date="2020-10" db="EMBL/GenBank/DDBJ databases">
        <title>Wide distribution of Phycisphaera-like planctomycetes from WD2101 soil group in peatlands and genome analysis of the first cultivated representative.</title>
        <authorList>
            <person name="Dedysh S.N."/>
            <person name="Beletsky A.V."/>
            <person name="Ivanova A."/>
            <person name="Kulichevskaya I.S."/>
            <person name="Suzina N.E."/>
            <person name="Philippov D.A."/>
            <person name="Rakitin A.L."/>
            <person name="Mardanov A.V."/>
            <person name="Ravin N.V."/>
        </authorList>
    </citation>
    <scope>NUCLEOTIDE SEQUENCE [LARGE SCALE GENOMIC DNA]</scope>
    <source>
        <strain evidence="3 4">M1803</strain>
    </source>
</reference>
<evidence type="ECO:0000256" key="1">
    <source>
        <dbReference type="SAM" id="MobiDB-lite"/>
    </source>
</evidence>
<dbReference type="Proteomes" id="UP000593765">
    <property type="component" value="Chromosome"/>
</dbReference>
<evidence type="ECO:0000313" key="4">
    <source>
        <dbReference type="Proteomes" id="UP000593765"/>
    </source>
</evidence>
<dbReference type="AlphaFoldDB" id="A0A7M2X277"/>